<gene>
    <name evidence="2" type="ORF">COU09_01875</name>
</gene>
<evidence type="ECO:0000313" key="2">
    <source>
        <dbReference type="EMBL" id="PIR88506.1"/>
    </source>
</evidence>
<dbReference type="AlphaFoldDB" id="A0A2H0US64"/>
<organism evidence="2 3">
    <name type="scientific">Candidatus Harrisonbacteria bacterium CG10_big_fil_rev_8_21_14_0_10_44_23</name>
    <dbReference type="NCBI Taxonomy" id="1974585"/>
    <lineage>
        <taxon>Bacteria</taxon>
        <taxon>Candidatus Harrisoniibacteriota</taxon>
    </lineage>
</organism>
<protein>
    <submittedName>
        <fullName evidence="2">Uncharacterized protein</fullName>
    </submittedName>
</protein>
<dbReference type="EMBL" id="PFBB01000020">
    <property type="protein sequence ID" value="PIR88506.1"/>
    <property type="molecule type" value="Genomic_DNA"/>
</dbReference>
<feature type="region of interest" description="Disordered" evidence="1">
    <location>
        <begin position="117"/>
        <end position="168"/>
    </location>
</feature>
<feature type="compositionally biased region" description="Acidic residues" evidence="1">
    <location>
        <begin position="138"/>
        <end position="154"/>
    </location>
</feature>
<evidence type="ECO:0000256" key="1">
    <source>
        <dbReference type="SAM" id="MobiDB-lite"/>
    </source>
</evidence>
<comment type="caution">
    <text evidence="2">The sequence shown here is derived from an EMBL/GenBank/DDBJ whole genome shotgun (WGS) entry which is preliminary data.</text>
</comment>
<name>A0A2H0US64_9BACT</name>
<proteinExistence type="predicted"/>
<dbReference type="Proteomes" id="UP000229615">
    <property type="component" value="Unassembled WGS sequence"/>
</dbReference>
<sequence length="168" mass="17774">MKSIIWLIIALVVILGAIYLFGSKNEISYVNTVDQEIADLEADLVELDAMVKADTLDEEAATAAQTRITARIEAINDAINSGNDAQLTDAQKQTLVAALDKLQGVLVSYRATLDAVDKKAPRKHGSGSGAEVATDTTVEGETEVSTSTDEEATEGEGGGYGRGRHFSS</sequence>
<evidence type="ECO:0000313" key="3">
    <source>
        <dbReference type="Proteomes" id="UP000229615"/>
    </source>
</evidence>
<accession>A0A2H0US64</accession>
<reference evidence="3" key="1">
    <citation type="submission" date="2017-09" db="EMBL/GenBank/DDBJ databases">
        <title>Depth-based differentiation of microbial function through sediment-hosted aquifers and enrichment of novel symbionts in the deep terrestrial subsurface.</title>
        <authorList>
            <person name="Probst A.J."/>
            <person name="Ladd B."/>
            <person name="Jarett J.K."/>
            <person name="Geller-Mcgrath D.E."/>
            <person name="Sieber C.M.K."/>
            <person name="Emerson J.B."/>
            <person name="Anantharaman K."/>
            <person name="Thomas B.C."/>
            <person name="Malmstrom R."/>
            <person name="Stieglmeier M."/>
            <person name="Klingl A."/>
            <person name="Woyke T."/>
            <person name="Ryan C.M."/>
            <person name="Banfield J.F."/>
        </authorList>
    </citation>
    <scope>NUCLEOTIDE SEQUENCE [LARGE SCALE GENOMIC DNA]</scope>
</reference>